<dbReference type="InterPro" id="IPR046879">
    <property type="entry name" value="KANL3/Tex30_Abhydrolase"/>
</dbReference>
<feature type="domain" description="KANL3/Tex30 alpha/beta hydrolase-like" evidence="1">
    <location>
        <begin position="18"/>
        <end position="65"/>
    </location>
</feature>
<dbReference type="EMBL" id="RBSQ01000213">
    <property type="protein sequence ID" value="RMS62639.1"/>
    <property type="molecule type" value="Genomic_DNA"/>
</dbReference>
<proteinExistence type="predicted"/>
<dbReference type="AlphaFoldDB" id="A0A3M5EJY7"/>
<dbReference type="Pfam" id="PF20408">
    <property type="entry name" value="Abhydrolase_11"/>
    <property type="match status" value="1"/>
</dbReference>
<accession>A0A3M5EJY7</accession>
<reference evidence="2 3" key="1">
    <citation type="submission" date="2018-08" db="EMBL/GenBank/DDBJ databases">
        <title>Recombination of ecologically and evolutionarily significant loci maintains genetic cohesion in the Pseudomonas syringae species complex.</title>
        <authorList>
            <person name="Dillon M."/>
            <person name="Thakur S."/>
            <person name="Almeida R.N.D."/>
            <person name="Weir B.S."/>
            <person name="Guttman D.S."/>
        </authorList>
    </citation>
    <scope>NUCLEOTIDE SEQUENCE [LARGE SCALE GENOMIC DNA]</scope>
    <source>
        <strain evidence="2 3">ICMP 7846</strain>
    </source>
</reference>
<name>A0A3M5EJY7_PSEAI</name>
<comment type="caution">
    <text evidence="2">The sequence shown here is derived from an EMBL/GenBank/DDBJ whole genome shotgun (WGS) entry which is preliminary data.</text>
</comment>
<evidence type="ECO:0000313" key="2">
    <source>
        <dbReference type="EMBL" id="RMS62639.1"/>
    </source>
</evidence>
<gene>
    <name evidence="2" type="ORF">ALP65_03359</name>
</gene>
<evidence type="ECO:0000313" key="3">
    <source>
        <dbReference type="Proteomes" id="UP000270834"/>
    </source>
</evidence>
<dbReference type="Proteomes" id="UP000270834">
    <property type="component" value="Unassembled WGS sequence"/>
</dbReference>
<sequence length="71" mass="7646">MLALGKLLDLTLAGREPTEKIQLTADGTRLHWLAAADHDLKPLKASGLTHEQHLAATAREVAGFLRGLQGH</sequence>
<organism evidence="2 3">
    <name type="scientific">Pseudomonas aeruginosa</name>
    <dbReference type="NCBI Taxonomy" id="287"/>
    <lineage>
        <taxon>Bacteria</taxon>
        <taxon>Pseudomonadati</taxon>
        <taxon>Pseudomonadota</taxon>
        <taxon>Gammaproteobacteria</taxon>
        <taxon>Pseudomonadales</taxon>
        <taxon>Pseudomonadaceae</taxon>
        <taxon>Pseudomonas</taxon>
    </lineage>
</organism>
<protein>
    <recommendedName>
        <fullName evidence="1">KANL3/Tex30 alpha/beta hydrolase-like domain-containing protein</fullName>
    </recommendedName>
</protein>
<evidence type="ECO:0000259" key="1">
    <source>
        <dbReference type="Pfam" id="PF20408"/>
    </source>
</evidence>